<comment type="caution">
    <text evidence="2">The sequence shown here is derived from an EMBL/GenBank/DDBJ whole genome shotgun (WGS) entry which is preliminary data.</text>
</comment>
<reference evidence="2 3" key="1">
    <citation type="submission" date="2024-02" db="EMBL/GenBank/DDBJ databases">
        <title>A Gaetbulibacter species isolated from tidal flats and genomic insights of their niches.</title>
        <authorList>
            <person name="Ye Y."/>
        </authorList>
    </citation>
    <scope>NUCLEOTIDE SEQUENCE [LARGE SCALE GENOMIC DNA]</scope>
    <source>
        <strain evidence="2 3">KEM-8</strain>
    </source>
</reference>
<feature type="transmembrane region" description="Helical" evidence="1">
    <location>
        <begin position="135"/>
        <end position="154"/>
    </location>
</feature>
<accession>A0ABW7MLQ3</accession>
<dbReference type="InterPro" id="IPR021354">
    <property type="entry name" value="DUF2975"/>
</dbReference>
<protein>
    <submittedName>
        <fullName evidence="2">DUF2975 domain-containing protein</fullName>
    </submittedName>
</protein>
<dbReference type="EMBL" id="JBAWKC010000001">
    <property type="protein sequence ID" value="MFH6767550.1"/>
    <property type="molecule type" value="Genomic_DNA"/>
</dbReference>
<name>A0ABW7MLQ3_9FLAO</name>
<feature type="transmembrane region" description="Helical" evidence="1">
    <location>
        <begin position="106"/>
        <end position="129"/>
    </location>
</feature>
<evidence type="ECO:0000313" key="2">
    <source>
        <dbReference type="EMBL" id="MFH6767550.1"/>
    </source>
</evidence>
<feature type="transmembrane region" description="Helical" evidence="1">
    <location>
        <begin position="12"/>
        <end position="35"/>
    </location>
</feature>
<dbReference type="RefSeq" id="WP_395436847.1">
    <property type="nucleotide sequence ID" value="NZ_JBAWKC010000001.1"/>
</dbReference>
<sequence length="168" mass="18928">MKTINILKKLITIYYYLMIIGFVGAIISLPLLLFTNQSYEITFLGSKVDLGVLPLHKSLITLILVGTLYYLFFRAVRLIKLSLKDLSEGNYFSILVILSFKKIGTLFLICGFGSAIVKLVLGFLLANILKVGVDTSWVIFIIMGLFFLFLSEVFSKAGELRRENDLTI</sequence>
<feature type="transmembrane region" description="Helical" evidence="1">
    <location>
        <begin position="55"/>
        <end position="73"/>
    </location>
</feature>
<evidence type="ECO:0000313" key="3">
    <source>
        <dbReference type="Proteomes" id="UP001610104"/>
    </source>
</evidence>
<dbReference type="Proteomes" id="UP001610104">
    <property type="component" value="Unassembled WGS sequence"/>
</dbReference>
<keyword evidence="1" id="KW-0812">Transmembrane</keyword>
<gene>
    <name evidence="2" type="ORF">V8G56_02290</name>
</gene>
<keyword evidence="3" id="KW-1185">Reference proteome</keyword>
<dbReference type="Pfam" id="PF11188">
    <property type="entry name" value="DUF2975"/>
    <property type="match status" value="1"/>
</dbReference>
<evidence type="ECO:0000256" key="1">
    <source>
        <dbReference type="SAM" id="Phobius"/>
    </source>
</evidence>
<keyword evidence="1" id="KW-0472">Membrane</keyword>
<organism evidence="2 3">
    <name type="scientific">Gaetbulibacter aquiaggeris</name>
    <dbReference type="NCBI Taxonomy" id="1735373"/>
    <lineage>
        <taxon>Bacteria</taxon>
        <taxon>Pseudomonadati</taxon>
        <taxon>Bacteroidota</taxon>
        <taxon>Flavobacteriia</taxon>
        <taxon>Flavobacteriales</taxon>
        <taxon>Flavobacteriaceae</taxon>
        <taxon>Gaetbulibacter</taxon>
    </lineage>
</organism>
<proteinExistence type="predicted"/>
<keyword evidence="1" id="KW-1133">Transmembrane helix</keyword>